<organism evidence="4 5">
    <name type="scientific">Tepidamorphus gemmatus</name>
    <dbReference type="NCBI Taxonomy" id="747076"/>
    <lineage>
        <taxon>Bacteria</taxon>
        <taxon>Pseudomonadati</taxon>
        <taxon>Pseudomonadota</taxon>
        <taxon>Alphaproteobacteria</taxon>
        <taxon>Hyphomicrobiales</taxon>
        <taxon>Tepidamorphaceae</taxon>
        <taxon>Tepidamorphus</taxon>
    </lineage>
</organism>
<dbReference type="InterPro" id="IPR036291">
    <property type="entry name" value="NAD(P)-bd_dom_sf"/>
</dbReference>
<dbReference type="NCBIfam" id="TIGR02824">
    <property type="entry name" value="quinone_pig3"/>
    <property type="match status" value="1"/>
</dbReference>
<dbReference type="RefSeq" id="WP_132807346.1">
    <property type="nucleotide sequence ID" value="NZ_SMAK01000009.1"/>
</dbReference>
<gene>
    <name evidence="4" type="ORF">EDC22_10999</name>
</gene>
<dbReference type="PANTHER" id="PTHR48106">
    <property type="entry name" value="QUINONE OXIDOREDUCTASE PIG3-RELATED"/>
    <property type="match status" value="1"/>
</dbReference>
<keyword evidence="2" id="KW-0560">Oxidoreductase</keyword>
<dbReference type="Pfam" id="PF00107">
    <property type="entry name" value="ADH_zinc_N"/>
    <property type="match status" value="1"/>
</dbReference>
<reference evidence="4 5" key="1">
    <citation type="submission" date="2019-03" db="EMBL/GenBank/DDBJ databases">
        <title>Genomic Encyclopedia of Type Strains, Phase IV (KMG-IV): sequencing the most valuable type-strain genomes for metagenomic binning, comparative biology and taxonomic classification.</title>
        <authorList>
            <person name="Goeker M."/>
        </authorList>
    </citation>
    <scope>NUCLEOTIDE SEQUENCE [LARGE SCALE GENOMIC DNA]</scope>
    <source>
        <strain evidence="4 5">DSM 19345</strain>
    </source>
</reference>
<dbReference type="InterPro" id="IPR014189">
    <property type="entry name" value="Quinone_OxRdtase_PIG3"/>
</dbReference>
<dbReference type="InterPro" id="IPR013149">
    <property type="entry name" value="ADH-like_C"/>
</dbReference>
<dbReference type="SUPFAM" id="SSF50129">
    <property type="entry name" value="GroES-like"/>
    <property type="match status" value="1"/>
</dbReference>
<dbReference type="Gene3D" id="3.40.50.720">
    <property type="entry name" value="NAD(P)-binding Rossmann-like Domain"/>
    <property type="match status" value="1"/>
</dbReference>
<feature type="domain" description="Enoyl reductase (ER)" evidence="3">
    <location>
        <begin position="25"/>
        <end position="337"/>
    </location>
</feature>
<dbReference type="EMBL" id="SMAK01000009">
    <property type="protein sequence ID" value="TCT08423.1"/>
    <property type="molecule type" value="Genomic_DNA"/>
</dbReference>
<dbReference type="InterPro" id="IPR011032">
    <property type="entry name" value="GroES-like_sf"/>
</dbReference>
<dbReference type="GO" id="GO:0070402">
    <property type="term" value="F:NADPH binding"/>
    <property type="evidence" value="ECO:0007669"/>
    <property type="project" value="TreeGrafter"/>
</dbReference>
<evidence type="ECO:0000256" key="1">
    <source>
        <dbReference type="ARBA" id="ARBA00022857"/>
    </source>
</evidence>
<dbReference type="SUPFAM" id="SSF51735">
    <property type="entry name" value="NAD(P)-binding Rossmann-fold domains"/>
    <property type="match status" value="1"/>
</dbReference>
<dbReference type="CDD" id="cd05276">
    <property type="entry name" value="p53_inducible_oxidoreductase"/>
    <property type="match status" value="1"/>
</dbReference>
<evidence type="ECO:0000313" key="5">
    <source>
        <dbReference type="Proteomes" id="UP000295678"/>
    </source>
</evidence>
<dbReference type="AlphaFoldDB" id="A0A4R3M743"/>
<dbReference type="Proteomes" id="UP000295678">
    <property type="component" value="Unassembled WGS sequence"/>
</dbReference>
<dbReference type="SMART" id="SM00829">
    <property type="entry name" value="PKS_ER"/>
    <property type="match status" value="1"/>
</dbReference>
<comment type="caution">
    <text evidence="4">The sequence shown here is derived from an EMBL/GenBank/DDBJ whole genome shotgun (WGS) entry which is preliminary data.</text>
</comment>
<keyword evidence="5" id="KW-1185">Reference proteome</keyword>
<dbReference type="OrthoDB" id="9805883at2"/>
<proteinExistence type="predicted"/>
<dbReference type="Gene3D" id="3.90.180.10">
    <property type="entry name" value="Medium-chain alcohol dehydrogenases, catalytic domain"/>
    <property type="match status" value="1"/>
</dbReference>
<dbReference type="GO" id="GO:0016651">
    <property type="term" value="F:oxidoreductase activity, acting on NAD(P)H"/>
    <property type="evidence" value="ECO:0007669"/>
    <property type="project" value="TreeGrafter"/>
</dbReference>
<evidence type="ECO:0000313" key="4">
    <source>
        <dbReference type="EMBL" id="TCT08423.1"/>
    </source>
</evidence>
<evidence type="ECO:0000256" key="2">
    <source>
        <dbReference type="ARBA" id="ARBA00023002"/>
    </source>
</evidence>
<evidence type="ECO:0000259" key="3">
    <source>
        <dbReference type="SMART" id="SM00829"/>
    </source>
</evidence>
<dbReference type="InterPro" id="IPR020843">
    <property type="entry name" value="ER"/>
</dbReference>
<protein>
    <submittedName>
        <fullName evidence="4">Putative PIG3 family NAD(P)H quinone oxidoreductase</fullName>
    </submittedName>
</protein>
<name>A0A4R3M743_9HYPH</name>
<dbReference type="Pfam" id="PF08240">
    <property type="entry name" value="ADH_N"/>
    <property type="match status" value="1"/>
</dbReference>
<sequence length="340" mass="35724">MRTQLRGRGAATGATMTAITAPPFGGPEVITVRRMRRPRHGADELLVRVTAVGVNRVDAMQRAGTYPPPPGAGPVLGVEFAGEVVATGAHVEGFTAGDRVFGLVGDGAYAEYVAVDHRHVVRTPAHWDDATAAAVIETVCTAHETIFELGRLAAGERLLVHAAGSAVGTSAIQMAVHAGATVIGTAGSQAKIAGALKLGASHVIDYKTTDFAAEVLRCFPDGIDVIEDFIGSTCLQRHLDILRTEGRIVMVGLLAAAPSPVNTVPVITKRLTISGFALRPQGIAAKAAIVERFRRRWLPLLAAGTLRPVIHAVLPFAAAQEAHRMLEANENFGKIVLTLS</sequence>
<dbReference type="PANTHER" id="PTHR48106:SF8">
    <property type="entry name" value="OS02G0805600 PROTEIN"/>
    <property type="match status" value="1"/>
</dbReference>
<accession>A0A4R3M743</accession>
<keyword evidence="1" id="KW-0521">NADP</keyword>
<dbReference type="InterPro" id="IPR013154">
    <property type="entry name" value="ADH-like_N"/>
</dbReference>